<sequence length="264" mass="28230">MRSYASSGAIALFLLSYIPSASAQGTATLFELPEYKTGRPCMRGCLYLLTQNIGCEYVDGCICRGDLASPVTHYLSTCIMSACSSLTVDVQSGVSIFQSYCNGKAPTQEPVITPVATQQIVESTVVERQTVQVTATETSTVYTTKTVQDVSTLTKITGTVTTKVPTSVTEVVYSTFATLITDSSSLQQTLDWLGGGQDGLTKEAKVAIALGVATGAAVLAFLIALCCCLSRRTELQRWKDRVPPVGGNQGWRLHSEANERADIK</sequence>
<evidence type="ECO:0008006" key="5">
    <source>
        <dbReference type="Google" id="ProtNLM"/>
    </source>
</evidence>
<keyword evidence="4" id="KW-1185">Reference proteome</keyword>
<evidence type="ECO:0000256" key="2">
    <source>
        <dbReference type="SAM" id="SignalP"/>
    </source>
</evidence>
<keyword evidence="1" id="KW-0812">Transmembrane</keyword>
<organism evidence="3 4">
    <name type="scientific">Drechslerella dactyloides</name>
    <name type="common">Nematode-trapping fungus</name>
    <name type="synonym">Arthrobotrys dactyloides</name>
    <dbReference type="NCBI Taxonomy" id="74499"/>
    <lineage>
        <taxon>Eukaryota</taxon>
        <taxon>Fungi</taxon>
        <taxon>Dikarya</taxon>
        <taxon>Ascomycota</taxon>
        <taxon>Pezizomycotina</taxon>
        <taxon>Orbiliomycetes</taxon>
        <taxon>Orbiliales</taxon>
        <taxon>Orbiliaceae</taxon>
        <taxon>Drechslerella</taxon>
    </lineage>
</organism>
<comment type="caution">
    <text evidence="3">The sequence shown here is derived from an EMBL/GenBank/DDBJ whole genome shotgun (WGS) entry which is preliminary data.</text>
</comment>
<protein>
    <recommendedName>
        <fullName evidence="5">Extracellular membrane protein CFEM domain-containing protein</fullName>
    </recommendedName>
</protein>
<keyword evidence="1" id="KW-0472">Membrane</keyword>
<reference evidence="3" key="1">
    <citation type="submission" date="2023-01" db="EMBL/GenBank/DDBJ databases">
        <title>The chitinases involved in constricting ring structure development in the nematode-trapping fungus Drechslerella dactyloides.</title>
        <authorList>
            <person name="Wang R."/>
            <person name="Zhang L."/>
            <person name="Tang P."/>
            <person name="Li S."/>
            <person name="Liang L."/>
        </authorList>
    </citation>
    <scope>NUCLEOTIDE SEQUENCE</scope>
    <source>
        <strain evidence="3">YMF1.00031</strain>
    </source>
</reference>
<feature type="signal peptide" evidence="2">
    <location>
        <begin position="1"/>
        <end position="23"/>
    </location>
</feature>
<name>A0AAD6IPV8_DREDA</name>
<keyword evidence="2" id="KW-0732">Signal</keyword>
<feature type="transmembrane region" description="Helical" evidence="1">
    <location>
        <begin position="206"/>
        <end position="229"/>
    </location>
</feature>
<dbReference type="EMBL" id="JAQGDS010000014">
    <property type="protein sequence ID" value="KAJ6256220.1"/>
    <property type="molecule type" value="Genomic_DNA"/>
</dbReference>
<keyword evidence="1" id="KW-1133">Transmembrane helix</keyword>
<dbReference type="Proteomes" id="UP001221413">
    <property type="component" value="Unassembled WGS sequence"/>
</dbReference>
<gene>
    <name evidence="3" type="ORF">Dda_9055</name>
</gene>
<evidence type="ECO:0000256" key="1">
    <source>
        <dbReference type="SAM" id="Phobius"/>
    </source>
</evidence>
<dbReference type="AlphaFoldDB" id="A0AAD6IPV8"/>
<feature type="chain" id="PRO_5042017607" description="Extracellular membrane protein CFEM domain-containing protein" evidence="2">
    <location>
        <begin position="24"/>
        <end position="264"/>
    </location>
</feature>
<proteinExistence type="predicted"/>
<evidence type="ECO:0000313" key="3">
    <source>
        <dbReference type="EMBL" id="KAJ6256220.1"/>
    </source>
</evidence>
<accession>A0AAD6IPV8</accession>
<evidence type="ECO:0000313" key="4">
    <source>
        <dbReference type="Proteomes" id="UP001221413"/>
    </source>
</evidence>